<keyword evidence="4 9" id="KW-0808">Transferase</keyword>
<evidence type="ECO:0000313" key="10">
    <source>
        <dbReference type="EMBL" id="MFC3570295.1"/>
    </source>
</evidence>
<comment type="pathway">
    <text evidence="1">Carbohydrate acid metabolism.</text>
</comment>
<evidence type="ECO:0000256" key="7">
    <source>
        <dbReference type="ARBA" id="ARBA00022840"/>
    </source>
</evidence>
<evidence type="ECO:0000256" key="4">
    <source>
        <dbReference type="ARBA" id="ARBA00022679"/>
    </source>
</evidence>
<evidence type="ECO:0000256" key="3">
    <source>
        <dbReference type="ARBA" id="ARBA00012054"/>
    </source>
</evidence>
<reference evidence="11" key="1">
    <citation type="journal article" date="2019" name="Int. J. Syst. Evol. Microbiol.">
        <title>The Global Catalogue of Microorganisms (GCM) 10K type strain sequencing project: providing services to taxonomists for standard genome sequencing and annotation.</title>
        <authorList>
            <consortium name="The Broad Institute Genomics Platform"/>
            <consortium name="The Broad Institute Genome Sequencing Center for Infectious Disease"/>
            <person name="Wu L."/>
            <person name="Ma J."/>
        </authorList>
    </citation>
    <scope>NUCLEOTIDE SEQUENCE [LARGE SCALE GENOMIC DNA]</scope>
    <source>
        <strain evidence="11">VKM B-3226</strain>
    </source>
</reference>
<keyword evidence="6 9" id="KW-0418">Kinase</keyword>
<comment type="similarity">
    <text evidence="2 9">Belongs to the gluconokinase GntK/GntV family.</text>
</comment>
<protein>
    <recommendedName>
        <fullName evidence="3 9">Gluconokinase</fullName>
        <ecNumber evidence="3 9">2.7.1.12</ecNumber>
    </recommendedName>
</protein>
<comment type="catalytic activity">
    <reaction evidence="8 9">
        <text>D-gluconate + ATP = 6-phospho-D-gluconate + ADP + H(+)</text>
        <dbReference type="Rhea" id="RHEA:19433"/>
        <dbReference type="ChEBI" id="CHEBI:15378"/>
        <dbReference type="ChEBI" id="CHEBI:18391"/>
        <dbReference type="ChEBI" id="CHEBI:30616"/>
        <dbReference type="ChEBI" id="CHEBI:58759"/>
        <dbReference type="ChEBI" id="CHEBI:456216"/>
        <dbReference type="EC" id="2.7.1.12"/>
    </reaction>
</comment>
<dbReference type="EMBL" id="JBHRXE010000036">
    <property type="protein sequence ID" value="MFC3570295.1"/>
    <property type="molecule type" value="Genomic_DNA"/>
</dbReference>
<evidence type="ECO:0000313" key="11">
    <source>
        <dbReference type="Proteomes" id="UP001595596"/>
    </source>
</evidence>
<dbReference type="InterPro" id="IPR006001">
    <property type="entry name" value="Therm_gnt_kin"/>
</dbReference>
<evidence type="ECO:0000256" key="6">
    <source>
        <dbReference type="ARBA" id="ARBA00022777"/>
    </source>
</evidence>
<evidence type="ECO:0000256" key="1">
    <source>
        <dbReference type="ARBA" id="ARBA00004761"/>
    </source>
</evidence>
<comment type="caution">
    <text evidence="10">The sequence shown here is derived from an EMBL/GenBank/DDBJ whole genome shotgun (WGS) entry which is preliminary data.</text>
</comment>
<keyword evidence="5 9" id="KW-0547">Nucleotide-binding</keyword>
<evidence type="ECO:0000256" key="8">
    <source>
        <dbReference type="ARBA" id="ARBA00048090"/>
    </source>
</evidence>
<evidence type="ECO:0000256" key="9">
    <source>
        <dbReference type="RuleBase" id="RU363066"/>
    </source>
</evidence>
<evidence type="ECO:0000256" key="2">
    <source>
        <dbReference type="ARBA" id="ARBA00008420"/>
    </source>
</evidence>
<organism evidence="10 11">
    <name type="scientific">Paracoccus simplex</name>
    <dbReference type="NCBI Taxonomy" id="2086346"/>
    <lineage>
        <taxon>Bacteria</taxon>
        <taxon>Pseudomonadati</taxon>
        <taxon>Pseudomonadota</taxon>
        <taxon>Alphaproteobacteria</taxon>
        <taxon>Rhodobacterales</taxon>
        <taxon>Paracoccaceae</taxon>
        <taxon>Paracoccus</taxon>
    </lineage>
</organism>
<accession>A0ABV7S4B5</accession>
<dbReference type="Proteomes" id="UP001595596">
    <property type="component" value="Unassembled WGS sequence"/>
</dbReference>
<dbReference type="InterPro" id="IPR027417">
    <property type="entry name" value="P-loop_NTPase"/>
</dbReference>
<proteinExistence type="inferred from homology"/>
<dbReference type="PANTHER" id="PTHR43442">
    <property type="entry name" value="GLUCONOKINASE-RELATED"/>
    <property type="match status" value="1"/>
</dbReference>
<dbReference type="Gene3D" id="3.40.50.300">
    <property type="entry name" value="P-loop containing nucleotide triphosphate hydrolases"/>
    <property type="match status" value="1"/>
</dbReference>
<dbReference type="SUPFAM" id="SSF52540">
    <property type="entry name" value="P-loop containing nucleoside triphosphate hydrolases"/>
    <property type="match status" value="1"/>
</dbReference>
<sequence>MSAALQHIVVMGVSGSGKSTTGGALAKRLGWPFIEGDSFHPAANVAKMRAGTPLTDADREPWLHALAAEIGRNQARGQCSVIGCSALKRAYRDILRRGAPRVRFLHVHGARRILEDRLAHREGHFFPARLLDSQLATLEMLAEDEDGALVDMALPVEKQVDAALRLLSGPGQCIGPAHRPVP</sequence>
<dbReference type="RefSeq" id="WP_379031075.1">
    <property type="nucleotide sequence ID" value="NZ_JBHRXE010000036.1"/>
</dbReference>
<keyword evidence="7 9" id="KW-0067">ATP-binding</keyword>
<keyword evidence="11" id="KW-1185">Reference proteome</keyword>
<name>A0ABV7S4B5_9RHOB</name>
<dbReference type="Pfam" id="PF13671">
    <property type="entry name" value="AAA_33"/>
    <property type="match status" value="1"/>
</dbReference>
<dbReference type="EC" id="2.7.1.12" evidence="3 9"/>
<gene>
    <name evidence="10" type="ORF">ACFOMP_12600</name>
</gene>
<dbReference type="NCBIfam" id="TIGR01313">
    <property type="entry name" value="therm_gnt_kin"/>
    <property type="match status" value="1"/>
</dbReference>
<dbReference type="CDD" id="cd02021">
    <property type="entry name" value="GntK"/>
    <property type="match status" value="1"/>
</dbReference>
<dbReference type="PANTHER" id="PTHR43442:SF3">
    <property type="entry name" value="GLUCONOKINASE-RELATED"/>
    <property type="match status" value="1"/>
</dbReference>
<evidence type="ECO:0000256" key="5">
    <source>
        <dbReference type="ARBA" id="ARBA00022741"/>
    </source>
</evidence>